<evidence type="ECO:0000313" key="2">
    <source>
        <dbReference type="EMBL" id="PUE58733.1"/>
    </source>
</evidence>
<keyword evidence="3" id="KW-1185">Reference proteome</keyword>
<keyword evidence="1 2" id="KW-0808">Transferase</keyword>
<dbReference type="EMBL" id="NESP01000001">
    <property type="protein sequence ID" value="PUE58733.1"/>
    <property type="molecule type" value="Genomic_DNA"/>
</dbReference>
<comment type="caution">
    <text evidence="2">The sequence shown here is derived from an EMBL/GenBank/DDBJ whole genome shotgun (WGS) entry which is preliminary data.</text>
</comment>
<dbReference type="Proteomes" id="UP000251341">
    <property type="component" value="Unassembled WGS sequence"/>
</dbReference>
<dbReference type="Pfam" id="PF02515">
    <property type="entry name" value="CoA_transf_3"/>
    <property type="match status" value="1"/>
</dbReference>
<dbReference type="GO" id="GO:0008410">
    <property type="term" value="F:CoA-transferase activity"/>
    <property type="evidence" value="ECO:0007669"/>
    <property type="project" value="TreeGrafter"/>
</dbReference>
<sequence>MSLTENANLQGALAGLRVIDLTGVVLGPYATQILGDYGADVIKIEPPSGDIMRHAGPMKHPGMGHIFINANRNKRSVVLDLRQPEQREQLLALCKTADVLTYNIRPASMARLGLSFDTLHAINPRLVVCGAYGYSEGGPYSDWPAYDDLIQGAACIPWLMTQSGSPEPRYVPATFADRVTGLNMVHAVLAAVIARYRTGLGQHVEVPMFECLLQFVLGEHLSGETWQPPIAPMGYTRMLSANRKPYQTQDGYICALMYNDAHWQAFLKLVGQPDLFQTDARFSTHVERLKHIDALYAFVGEHMRARTSAEWMKDFTTHDIPVMPMMKLDDLLTDPHLAATQAWLDVPHPFEGMLRQLRPPVRMSDTPTGVWRPAPRLGEHTEEVLNSLTT</sequence>
<dbReference type="InterPro" id="IPR023606">
    <property type="entry name" value="CoA-Trfase_III_dom_1_sf"/>
</dbReference>
<organism evidence="2 3">
    <name type="scientific">Limnohabitans curvus</name>
    <dbReference type="NCBI Taxonomy" id="323423"/>
    <lineage>
        <taxon>Bacteria</taxon>
        <taxon>Pseudomonadati</taxon>
        <taxon>Pseudomonadota</taxon>
        <taxon>Betaproteobacteria</taxon>
        <taxon>Burkholderiales</taxon>
        <taxon>Comamonadaceae</taxon>
        <taxon>Limnohabitans</taxon>
    </lineage>
</organism>
<proteinExistence type="predicted"/>
<dbReference type="AlphaFoldDB" id="A0A315ELI3"/>
<evidence type="ECO:0000256" key="1">
    <source>
        <dbReference type="ARBA" id="ARBA00022679"/>
    </source>
</evidence>
<dbReference type="RefSeq" id="WP_108357974.1">
    <property type="nucleotide sequence ID" value="NZ_NESP01000001.1"/>
</dbReference>
<dbReference type="Gene3D" id="3.40.50.10540">
    <property type="entry name" value="Crotonobetainyl-coa:carnitine coa-transferase, domain 1"/>
    <property type="match status" value="1"/>
</dbReference>
<dbReference type="PANTHER" id="PTHR48207:SF4">
    <property type="entry name" value="BLL6097 PROTEIN"/>
    <property type="match status" value="1"/>
</dbReference>
<dbReference type="SUPFAM" id="SSF89796">
    <property type="entry name" value="CoA-transferase family III (CaiB/BaiF)"/>
    <property type="match status" value="1"/>
</dbReference>
<dbReference type="InterPro" id="IPR044855">
    <property type="entry name" value="CoA-Trfase_III_dom3_sf"/>
</dbReference>
<reference evidence="2 3" key="1">
    <citation type="submission" date="2017-04" db="EMBL/GenBank/DDBJ databases">
        <title>Unexpected and diverse lifestyles within the genus Limnohabitans.</title>
        <authorList>
            <person name="Kasalicky V."/>
            <person name="Mehrshad M."/>
            <person name="Andrei S.-A."/>
            <person name="Salcher M."/>
            <person name="Kratochvilova H."/>
            <person name="Simek K."/>
            <person name="Ghai R."/>
        </authorList>
    </citation>
    <scope>NUCLEOTIDE SEQUENCE [LARGE SCALE GENOMIC DNA]</scope>
    <source>
        <strain evidence="2 3">MWH-C5</strain>
    </source>
</reference>
<dbReference type="InterPro" id="IPR003673">
    <property type="entry name" value="CoA-Trfase_fam_III"/>
</dbReference>
<accession>A0A315ELI3</accession>
<gene>
    <name evidence="2" type="ORF">B9Z44_03460</name>
</gene>
<dbReference type="InterPro" id="IPR050483">
    <property type="entry name" value="CoA-transferase_III_domain"/>
</dbReference>
<evidence type="ECO:0000313" key="3">
    <source>
        <dbReference type="Proteomes" id="UP000251341"/>
    </source>
</evidence>
<name>A0A315ELI3_9BURK</name>
<dbReference type="Gene3D" id="3.30.1540.10">
    <property type="entry name" value="formyl-coa transferase, domain 3"/>
    <property type="match status" value="1"/>
</dbReference>
<protein>
    <submittedName>
        <fullName evidence="2">CoA transferase</fullName>
    </submittedName>
</protein>
<dbReference type="PANTHER" id="PTHR48207">
    <property type="entry name" value="SUCCINATE--HYDROXYMETHYLGLUTARATE COA-TRANSFERASE"/>
    <property type="match status" value="1"/>
</dbReference>